<dbReference type="EMBL" id="BMZC01000003">
    <property type="protein sequence ID" value="GGZ54995.1"/>
    <property type="molecule type" value="Genomic_DNA"/>
</dbReference>
<dbReference type="PRINTS" id="PR00702">
    <property type="entry name" value="ACRIFLAVINRP"/>
</dbReference>
<feature type="transmembrane region" description="Helical" evidence="1">
    <location>
        <begin position="967"/>
        <end position="988"/>
    </location>
</feature>
<sequence>MNIAEYSIKYKVISGLFLVLLTLGGISAFNGLGRLEDPAFTLKDALIIATYPGATPQEVEEELTYPLEREIRQLPYIDNITSISSRGMSQLKVSMKSIYGPEILPQIWDEMRRKINDAQPTLPSGVSSLQILDDFGDVFGIMIMITGDGYDAVELKRYADQLRRELELVKGVGKVAVAGDQTEQLFVELSLERLASLNLDMSTVTGLLNQQNSVQQSGQVMVNGESLIIRPSGTLSSVEELENLIIHGRDTGNLIRLKDVATVSRGIAERPSNVVTFNGSQAISLGISFAPGVNVVDVGAHIEEEFETLQSIKPAGVELNYFYNQATEVDKSVSNFVLSLAQAVGIVIVVLLFAMGLRSGIIIGAVLLLTVFGTFMLMSYTGIELHRISLGALIIALGMLVDNAIVVVEGILVGLKKGRTRLQASKDIVTQTQWPLLGATIIAIAAFAPIGLSEDATGEFMGSLFWVLCYSLFLSWITALTLTPFLANLLLKENPAKEGDEASDSEDDDAYKGALFVIFGSMLRFALRFRWVTVAAMVALLVLAVIGFGNVKQSFFPASNTPMFHVDIWMPQGTDIQQTIKQSAEVEEYLGQLDHVEFVASTVGQGMQRFMLTYQPEQSYAAFAQMTVRVDTRENMFALLDGLEADLNKSFSHPTFRLRVMEFGPTPASKIEARVIGSDPQVLRSIARQIEDVFNADPGARNVRHDWRERTKELVPQFNEPKARRLGISKQDLSSTLQMAFGGNTIGIIRDGTHMLPVITRLPEQERVDFESLANLNIWSPTLQTYIPVEQIIDGVKMDWVDPLILRRDRKRTLTVMADHDVLGDETAASLFARLRPKVEALPLPEGYELAWGGEYESTNDAQAAMFQSLPIGALVMFIITVFLFNSVRKPLVIWFTVPLAIIGVSFGLLATGMPFSFTALLGLLSLSGMILKNGIVLMDQINIELASGKETYNAVFDSALSRVRPVSMAAMTTILGMVPLMFDAFFGSMAITIMAGLGFATVLTLIVVPVLFAIFYKVKPASA</sequence>
<reference evidence="2" key="1">
    <citation type="journal article" date="2014" name="Int. J. Syst. Evol. Microbiol.">
        <title>Complete genome sequence of Corynebacterium casei LMG S-19264T (=DSM 44701T), isolated from a smear-ripened cheese.</title>
        <authorList>
            <consortium name="US DOE Joint Genome Institute (JGI-PGF)"/>
            <person name="Walter F."/>
            <person name="Albersmeier A."/>
            <person name="Kalinowski J."/>
            <person name="Ruckert C."/>
        </authorList>
    </citation>
    <scope>NUCLEOTIDE SEQUENCE</scope>
    <source>
        <strain evidence="2">KCTC 32337</strain>
    </source>
</reference>
<dbReference type="InterPro" id="IPR001036">
    <property type="entry name" value="Acrflvin-R"/>
</dbReference>
<gene>
    <name evidence="2" type="ORF">GCM10011274_11320</name>
</gene>
<dbReference type="PANTHER" id="PTHR32063:SF18">
    <property type="entry name" value="CATION EFFLUX SYSTEM PROTEIN"/>
    <property type="match status" value="1"/>
</dbReference>
<dbReference type="Gene3D" id="3.30.2090.10">
    <property type="entry name" value="Multidrug efflux transporter AcrB TolC docking domain, DN and DC subdomains"/>
    <property type="match status" value="2"/>
</dbReference>
<evidence type="ECO:0000256" key="1">
    <source>
        <dbReference type="SAM" id="Phobius"/>
    </source>
</evidence>
<feature type="transmembrane region" description="Helical" evidence="1">
    <location>
        <begin position="434"/>
        <end position="452"/>
    </location>
</feature>
<feature type="transmembrane region" description="Helical" evidence="1">
    <location>
        <begin position="464"/>
        <end position="487"/>
    </location>
</feature>
<dbReference type="RefSeq" id="WP_191865555.1">
    <property type="nucleotide sequence ID" value="NZ_BMZC01000003.1"/>
</dbReference>
<reference evidence="2" key="2">
    <citation type="submission" date="2020-09" db="EMBL/GenBank/DDBJ databases">
        <authorList>
            <person name="Sun Q."/>
            <person name="Kim S."/>
        </authorList>
    </citation>
    <scope>NUCLEOTIDE SEQUENCE</scope>
    <source>
        <strain evidence="2">KCTC 32337</strain>
    </source>
</reference>
<protein>
    <submittedName>
        <fullName evidence="2">Multidrug transporter AcrB</fullName>
    </submittedName>
</protein>
<name>A0A8H9I7Q5_9ALTE</name>
<dbReference type="SUPFAM" id="SSF82693">
    <property type="entry name" value="Multidrug efflux transporter AcrB pore domain, PN1, PN2, PC1 and PC2 subdomains"/>
    <property type="match status" value="3"/>
</dbReference>
<dbReference type="GO" id="GO:0042910">
    <property type="term" value="F:xenobiotic transmembrane transporter activity"/>
    <property type="evidence" value="ECO:0007669"/>
    <property type="project" value="TreeGrafter"/>
</dbReference>
<feature type="transmembrane region" description="Helical" evidence="1">
    <location>
        <begin position="389"/>
        <end position="413"/>
    </location>
</feature>
<dbReference type="SUPFAM" id="SSF82866">
    <property type="entry name" value="Multidrug efflux transporter AcrB transmembrane domain"/>
    <property type="match status" value="2"/>
</dbReference>
<keyword evidence="1" id="KW-0812">Transmembrane</keyword>
<dbReference type="SUPFAM" id="SSF82714">
    <property type="entry name" value="Multidrug efflux transporter AcrB TolC docking domain, DN and DC subdomains"/>
    <property type="match status" value="2"/>
</dbReference>
<feature type="transmembrane region" description="Helical" evidence="1">
    <location>
        <begin position="994"/>
        <end position="1017"/>
    </location>
</feature>
<dbReference type="Pfam" id="PF00873">
    <property type="entry name" value="ACR_tran"/>
    <property type="match status" value="1"/>
</dbReference>
<feature type="transmembrane region" description="Helical" evidence="1">
    <location>
        <begin position="336"/>
        <end position="354"/>
    </location>
</feature>
<feature type="transmembrane region" description="Helical" evidence="1">
    <location>
        <begin position="531"/>
        <end position="551"/>
    </location>
</feature>
<dbReference type="Gene3D" id="3.30.70.1430">
    <property type="entry name" value="Multidrug efflux transporter AcrB pore domain"/>
    <property type="match status" value="2"/>
</dbReference>
<proteinExistence type="predicted"/>
<organism evidence="2 3">
    <name type="scientific">Paraglaciecola chathamensis</name>
    <dbReference type="NCBI Taxonomy" id="368405"/>
    <lineage>
        <taxon>Bacteria</taxon>
        <taxon>Pseudomonadati</taxon>
        <taxon>Pseudomonadota</taxon>
        <taxon>Gammaproteobacteria</taxon>
        <taxon>Alteromonadales</taxon>
        <taxon>Alteromonadaceae</taxon>
        <taxon>Paraglaciecola</taxon>
    </lineage>
</organism>
<dbReference type="Proteomes" id="UP000622604">
    <property type="component" value="Unassembled WGS sequence"/>
</dbReference>
<evidence type="ECO:0000313" key="2">
    <source>
        <dbReference type="EMBL" id="GGZ54995.1"/>
    </source>
</evidence>
<accession>A0A8H9I7Q5</accession>
<dbReference type="AlphaFoldDB" id="A0A8H9I7Q5"/>
<feature type="transmembrane region" description="Helical" evidence="1">
    <location>
        <begin position="361"/>
        <end position="383"/>
    </location>
</feature>
<dbReference type="Gene3D" id="3.30.70.1320">
    <property type="entry name" value="Multidrug efflux transporter AcrB pore domain like"/>
    <property type="match status" value="1"/>
</dbReference>
<keyword evidence="1" id="KW-0472">Membrane</keyword>
<feature type="transmembrane region" description="Helical" evidence="1">
    <location>
        <begin position="865"/>
        <end position="885"/>
    </location>
</feature>
<dbReference type="Gene3D" id="1.20.1640.10">
    <property type="entry name" value="Multidrug efflux transporter AcrB transmembrane domain"/>
    <property type="match status" value="2"/>
</dbReference>
<dbReference type="GO" id="GO:0005886">
    <property type="term" value="C:plasma membrane"/>
    <property type="evidence" value="ECO:0007669"/>
    <property type="project" value="TreeGrafter"/>
</dbReference>
<dbReference type="InterPro" id="IPR027463">
    <property type="entry name" value="AcrB_DN_DC_subdom"/>
</dbReference>
<comment type="caution">
    <text evidence="2">The sequence shown here is derived from an EMBL/GenBank/DDBJ whole genome shotgun (WGS) entry which is preliminary data.</text>
</comment>
<feature type="transmembrane region" description="Helical" evidence="1">
    <location>
        <begin position="916"/>
        <end position="932"/>
    </location>
</feature>
<keyword evidence="1" id="KW-1133">Transmembrane helix</keyword>
<dbReference type="PANTHER" id="PTHR32063">
    <property type="match status" value="1"/>
</dbReference>
<dbReference type="Gene3D" id="3.30.70.1440">
    <property type="entry name" value="Multidrug efflux transporter AcrB pore domain"/>
    <property type="match status" value="1"/>
</dbReference>
<feature type="transmembrane region" description="Helical" evidence="1">
    <location>
        <begin position="892"/>
        <end position="910"/>
    </location>
</feature>
<evidence type="ECO:0000313" key="3">
    <source>
        <dbReference type="Proteomes" id="UP000622604"/>
    </source>
</evidence>